<keyword evidence="4" id="KW-0812">Transmembrane</keyword>
<organism evidence="6 7">
    <name type="scientific">Cavenderia fasciculata</name>
    <name type="common">Slime mold</name>
    <name type="synonym">Dictyostelium fasciculatum</name>
    <dbReference type="NCBI Taxonomy" id="261658"/>
    <lineage>
        <taxon>Eukaryota</taxon>
        <taxon>Amoebozoa</taxon>
        <taxon>Evosea</taxon>
        <taxon>Eumycetozoa</taxon>
        <taxon>Dictyostelia</taxon>
        <taxon>Acytosteliales</taxon>
        <taxon>Cavenderiaceae</taxon>
        <taxon>Cavenderia</taxon>
    </lineage>
</organism>
<evidence type="ECO:0000256" key="4">
    <source>
        <dbReference type="SAM" id="Phobius"/>
    </source>
</evidence>
<accession>F4PZS9</accession>
<evidence type="ECO:0000313" key="7">
    <source>
        <dbReference type="Proteomes" id="UP000007797"/>
    </source>
</evidence>
<dbReference type="KEGG" id="dfa:DFA_02582"/>
<feature type="transmembrane region" description="Helical" evidence="4">
    <location>
        <begin position="331"/>
        <end position="354"/>
    </location>
</feature>
<dbReference type="STRING" id="1054147.F4PZS9"/>
<dbReference type="InterPro" id="IPR002123">
    <property type="entry name" value="Plipid/glycerol_acylTrfase"/>
</dbReference>
<keyword evidence="4" id="KW-0472">Membrane</keyword>
<proteinExistence type="inferred from homology"/>
<dbReference type="OrthoDB" id="186786at2759"/>
<keyword evidence="7" id="KW-1185">Reference proteome</keyword>
<dbReference type="GO" id="GO:0016746">
    <property type="term" value="F:acyltransferase activity"/>
    <property type="evidence" value="ECO:0007669"/>
    <property type="project" value="UniProtKB-KW"/>
</dbReference>
<protein>
    <submittedName>
        <fullName evidence="6">Acetyltransferase protein</fullName>
    </submittedName>
</protein>
<dbReference type="InterPro" id="IPR032098">
    <property type="entry name" value="Acyltransf_C"/>
</dbReference>
<gene>
    <name evidence="6" type="ORF">DFA_02582</name>
</gene>
<dbReference type="SMART" id="SM00563">
    <property type="entry name" value="PlsC"/>
    <property type="match status" value="1"/>
</dbReference>
<dbReference type="GO" id="GO:0005783">
    <property type="term" value="C:endoplasmic reticulum"/>
    <property type="evidence" value="ECO:0007669"/>
    <property type="project" value="TreeGrafter"/>
</dbReference>
<name>F4PZS9_CACFS</name>
<dbReference type="Proteomes" id="UP000007797">
    <property type="component" value="Unassembled WGS sequence"/>
</dbReference>
<feature type="transmembrane region" description="Helical" evidence="4">
    <location>
        <begin position="142"/>
        <end position="161"/>
    </location>
</feature>
<dbReference type="PANTHER" id="PTHR10983">
    <property type="entry name" value="1-ACYLGLYCEROL-3-PHOSPHATE ACYLTRANSFERASE-RELATED"/>
    <property type="match status" value="1"/>
</dbReference>
<dbReference type="GeneID" id="14870957"/>
<feature type="transmembrane region" description="Helical" evidence="4">
    <location>
        <begin position="31"/>
        <end position="54"/>
    </location>
</feature>
<dbReference type="CDD" id="cd07990">
    <property type="entry name" value="LPLAT_LCLAT1-like"/>
    <property type="match status" value="1"/>
</dbReference>
<feature type="transmembrane region" description="Helical" evidence="4">
    <location>
        <begin position="7"/>
        <end position="25"/>
    </location>
</feature>
<dbReference type="EMBL" id="GL883017">
    <property type="protein sequence ID" value="EGG18843.1"/>
    <property type="molecule type" value="Genomic_DNA"/>
</dbReference>
<evidence type="ECO:0000256" key="2">
    <source>
        <dbReference type="ARBA" id="ARBA00022679"/>
    </source>
</evidence>
<sequence>MDLLTPSSLVVFAVIGVLAVAWYPILFTTYITFIFSAIALSDVIMTMCIPVLLVSRNLFRKITNSISHYGWPLITLAFEALGRNKLVFTGEDIVLHQSHNNGSDRNALVLINHTYHCDWLLAFSLGERTGRIGNIKIAMKSVIKYIPFVGVGIWAMGFIFLSRKWQDDRHKIARAYSHLKNDGEPFWFVTHPEGSRFNEKNLQASQEFAKSRPQEVPLLKNILVPRVKGFSSAVISMKGAVDAVYDLTVAYKRHPASFFALFYGNKPTEIHIHLRRFPIASVPVDQGDHEIGNWLYQRYTEKDELLQHFKDKGHFPGQSLAHLNRFNWRKYIVNLVCCFMVAVSMATPGLYGIANTMDHSYMVTFGIFVGEKFGPLLELGQYTPQNDSETSCVVDDIFYHFELDSFPFMIGVQSLSGSHGFVISYSDGTNQGILYQSDLHHQYWGSANDAVGGVVYVFSMDLSSDNAIVTRFSMVAKVAQTSVLPSTFASLTGAVFGADGNINGIAFNFNDLEIDLFQYAPQQSQLTIYSHIYHLAPGIEILNKLGLQSSMSGTSLTTRLWVGKPEEDTLLVTYDIISGTPSTVSLQNIVVSFNYV</sequence>
<dbReference type="AlphaFoldDB" id="F4PZS9"/>
<dbReference type="RefSeq" id="XP_004357305.1">
    <property type="nucleotide sequence ID" value="XM_004357249.1"/>
</dbReference>
<keyword evidence="3" id="KW-0012">Acyltransferase</keyword>
<dbReference type="Pfam" id="PF01553">
    <property type="entry name" value="Acyltransferase"/>
    <property type="match status" value="1"/>
</dbReference>
<keyword evidence="4" id="KW-1133">Transmembrane helix</keyword>
<evidence type="ECO:0000313" key="6">
    <source>
        <dbReference type="EMBL" id="EGG18843.1"/>
    </source>
</evidence>
<dbReference type="GO" id="GO:0036149">
    <property type="term" value="P:phosphatidylinositol acyl-chain remodeling"/>
    <property type="evidence" value="ECO:0007669"/>
    <property type="project" value="TreeGrafter"/>
</dbReference>
<evidence type="ECO:0000259" key="5">
    <source>
        <dbReference type="SMART" id="SM00563"/>
    </source>
</evidence>
<feature type="domain" description="Phospholipid/glycerol acyltransferase" evidence="5">
    <location>
        <begin position="107"/>
        <end position="231"/>
    </location>
</feature>
<evidence type="ECO:0000256" key="1">
    <source>
        <dbReference type="ARBA" id="ARBA00008655"/>
    </source>
</evidence>
<evidence type="ECO:0000256" key="3">
    <source>
        <dbReference type="ARBA" id="ARBA00023315"/>
    </source>
</evidence>
<keyword evidence="2" id="KW-0808">Transferase</keyword>
<comment type="similarity">
    <text evidence="1">Belongs to the 1-acyl-sn-glycerol-3-phosphate acyltransferase family.</text>
</comment>
<dbReference type="Pfam" id="PF16076">
    <property type="entry name" value="Acyltransf_C"/>
    <property type="match status" value="1"/>
</dbReference>
<dbReference type="SUPFAM" id="SSF69593">
    <property type="entry name" value="Glycerol-3-phosphate (1)-acyltransferase"/>
    <property type="match status" value="1"/>
</dbReference>
<dbReference type="PANTHER" id="PTHR10983:SF16">
    <property type="entry name" value="LYSOCARDIOLIPIN ACYLTRANSFERASE 1"/>
    <property type="match status" value="1"/>
</dbReference>
<reference evidence="7" key="1">
    <citation type="journal article" date="2011" name="Genome Res.">
        <title>Phylogeny-wide analysis of social amoeba genomes highlights ancient origins for complex intercellular communication.</title>
        <authorList>
            <person name="Heidel A.J."/>
            <person name="Lawal H.M."/>
            <person name="Felder M."/>
            <person name="Schilde C."/>
            <person name="Helps N.R."/>
            <person name="Tunggal B."/>
            <person name="Rivero F."/>
            <person name="John U."/>
            <person name="Schleicher M."/>
            <person name="Eichinger L."/>
            <person name="Platzer M."/>
            <person name="Noegel A.A."/>
            <person name="Schaap P."/>
            <person name="Gloeckner G."/>
        </authorList>
    </citation>
    <scope>NUCLEOTIDE SEQUENCE [LARGE SCALE GENOMIC DNA]</scope>
    <source>
        <strain evidence="7">SH3</strain>
    </source>
</reference>